<gene>
    <name evidence="2" type="ORF">CLPA_c17900</name>
    <name evidence="3" type="ORF">CP6013_01391</name>
</gene>
<reference evidence="2 5" key="1">
    <citation type="journal article" date="2015" name="Genome Announc.">
        <title>Complete Genome Sequence of the Nitrogen-Fixing and Solvent-Producing Clostridium pasteurianum DSM 525.</title>
        <authorList>
            <person name="Poehlein A."/>
            <person name="Grosse-Honebrink A."/>
            <person name="Zhang Y."/>
            <person name="Minton N.P."/>
            <person name="Daniel R."/>
        </authorList>
    </citation>
    <scope>NUCLEOTIDE SEQUENCE [LARGE SCALE GENOMIC DNA]</scope>
    <source>
        <strain evidence="2">DSM 525</strain>
        <strain evidence="5">DSM 525 / ATCC 6013</strain>
    </source>
</reference>
<reference evidence="3 4" key="3">
    <citation type="journal article" name="Genome Announc.">
        <title>Improved Draft Genome Sequence of Clostridium pasteurianum Strain ATCC 6013 (DSM 525) Using a Hybrid Next-Generation Sequencing Approach.</title>
        <authorList>
            <person name="Pyne M.E."/>
            <person name="Utturkar S."/>
            <person name="Brown S.D."/>
            <person name="Moo-Young M."/>
            <person name="Chung D.A."/>
            <person name="Chou C.P."/>
        </authorList>
    </citation>
    <scope>NUCLEOTIDE SEQUENCE [LARGE SCALE GENOMIC DNA]</scope>
    <source>
        <strain evidence="3 4">ATCC 6013</strain>
    </source>
</reference>
<evidence type="ECO:0000313" key="5">
    <source>
        <dbReference type="Proteomes" id="UP000030905"/>
    </source>
</evidence>
<proteinExistence type="predicted"/>
<dbReference type="EMBL" id="CP009268">
    <property type="protein sequence ID" value="AJA51848.1"/>
    <property type="molecule type" value="Genomic_DNA"/>
</dbReference>
<evidence type="ECO:0000313" key="3">
    <source>
        <dbReference type="EMBL" id="KRU12144.1"/>
    </source>
</evidence>
<keyword evidence="5" id="KW-1185">Reference proteome</keyword>
<dbReference type="KEGG" id="cpae:CPAST_c17900"/>
<dbReference type="EMBL" id="JPGY02000001">
    <property type="protein sequence ID" value="KRU12144.1"/>
    <property type="molecule type" value="Genomic_DNA"/>
</dbReference>
<evidence type="ECO:0000313" key="2">
    <source>
        <dbReference type="EMBL" id="AJA51848.1"/>
    </source>
</evidence>
<evidence type="ECO:0000256" key="1">
    <source>
        <dbReference type="SAM" id="Coils"/>
    </source>
</evidence>
<dbReference type="Proteomes" id="UP000030905">
    <property type="component" value="Chromosome"/>
</dbReference>
<accession>A0A0H3J9N5</accession>
<keyword evidence="1" id="KW-0175">Coiled coil</keyword>
<sequence length="61" mass="6950">MREIAEQANQDSLSAEDIEILNDSINNLAAQVRAIDSEIRKMEDHDAYADLLQNVFDMIEI</sequence>
<dbReference type="KEGG" id="cpat:CLPA_c17900"/>
<evidence type="ECO:0000313" key="4">
    <source>
        <dbReference type="Proteomes" id="UP000028042"/>
    </source>
</evidence>
<dbReference type="PATRIC" id="fig|1262449.7.peg.1797"/>
<dbReference type="Proteomes" id="UP000028042">
    <property type="component" value="Unassembled WGS sequence"/>
</dbReference>
<reference evidence="3" key="2">
    <citation type="submission" date="2015-10" db="EMBL/GenBank/DDBJ databases">
        <title>Improved Draft Genome Sequence of Clostridium pasteurianum Strain ATCC 6013 (DSM 525) Using a Hybrid Next-Generation Sequencing Approach.</title>
        <authorList>
            <person name="Pyne M.E."/>
            <person name="Utturkar S.M."/>
            <person name="Brown S.D."/>
            <person name="Moo-Young M."/>
            <person name="Chung D.A."/>
            <person name="Chou P.C."/>
        </authorList>
    </citation>
    <scope>NUCLEOTIDE SEQUENCE</scope>
    <source>
        <strain evidence="3">ATCC 6013</strain>
    </source>
</reference>
<organism evidence="2 5">
    <name type="scientific">Clostridium pasteurianum DSM 525 = ATCC 6013</name>
    <dbReference type="NCBI Taxonomy" id="1262449"/>
    <lineage>
        <taxon>Bacteria</taxon>
        <taxon>Bacillati</taxon>
        <taxon>Bacillota</taxon>
        <taxon>Clostridia</taxon>
        <taxon>Eubacteriales</taxon>
        <taxon>Clostridiaceae</taxon>
        <taxon>Clostridium</taxon>
    </lineage>
</organism>
<dbReference type="AlphaFoldDB" id="A0A0H3J9N5"/>
<feature type="coiled-coil region" evidence="1">
    <location>
        <begin position="18"/>
        <end position="45"/>
    </location>
</feature>
<protein>
    <submittedName>
        <fullName evidence="2">Uncharacterized protein</fullName>
    </submittedName>
</protein>
<name>A0A0H3J9N5_CLOPA</name>